<feature type="domain" description="GGDEF" evidence="4">
    <location>
        <begin position="572"/>
        <end position="709"/>
    </location>
</feature>
<dbReference type="PANTHER" id="PTHR45138">
    <property type="entry name" value="REGULATORY COMPONENTS OF SENSORY TRANSDUCTION SYSTEM"/>
    <property type="match status" value="1"/>
</dbReference>
<evidence type="ECO:0000313" key="5">
    <source>
        <dbReference type="EMBL" id="GIU49486.1"/>
    </source>
</evidence>
<keyword evidence="6" id="KW-1185">Reference proteome</keyword>
<feature type="transmembrane region" description="Helical" evidence="3">
    <location>
        <begin position="165"/>
        <end position="184"/>
    </location>
</feature>
<dbReference type="Gene3D" id="3.30.70.270">
    <property type="match status" value="1"/>
</dbReference>
<evidence type="ECO:0000256" key="1">
    <source>
        <dbReference type="ARBA" id="ARBA00012528"/>
    </source>
</evidence>
<keyword evidence="3" id="KW-0472">Membrane</keyword>
<evidence type="ECO:0000259" key="4">
    <source>
        <dbReference type="PROSITE" id="PS50887"/>
    </source>
</evidence>
<dbReference type="SMART" id="SM00267">
    <property type="entry name" value="GGDEF"/>
    <property type="match status" value="1"/>
</dbReference>
<keyword evidence="3" id="KW-1133">Transmembrane helix</keyword>
<dbReference type="Pfam" id="PF00990">
    <property type="entry name" value="GGDEF"/>
    <property type="match status" value="1"/>
</dbReference>
<dbReference type="SUPFAM" id="SSF55073">
    <property type="entry name" value="Nucleotide cyclase"/>
    <property type="match status" value="1"/>
</dbReference>
<dbReference type="InterPro" id="IPR000160">
    <property type="entry name" value="GGDEF_dom"/>
</dbReference>
<dbReference type="EC" id="2.7.7.65" evidence="1"/>
<dbReference type="Gene3D" id="3.30.450.20">
    <property type="entry name" value="PAS domain"/>
    <property type="match status" value="1"/>
</dbReference>
<feature type="transmembrane region" description="Helical" evidence="3">
    <location>
        <begin position="87"/>
        <end position="109"/>
    </location>
</feature>
<feature type="transmembrane region" description="Helical" evidence="3">
    <location>
        <begin position="32"/>
        <end position="58"/>
    </location>
</feature>
<comment type="catalytic activity">
    <reaction evidence="2">
        <text>2 GTP = 3',3'-c-di-GMP + 2 diphosphate</text>
        <dbReference type="Rhea" id="RHEA:24898"/>
        <dbReference type="ChEBI" id="CHEBI:33019"/>
        <dbReference type="ChEBI" id="CHEBI:37565"/>
        <dbReference type="ChEBI" id="CHEBI:58805"/>
        <dbReference type="EC" id="2.7.7.65"/>
    </reaction>
</comment>
<dbReference type="PANTHER" id="PTHR45138:SF9">
    <property type="entry name" value="DIGUANYLATE CYCLASE DGCM-RELATED"/>
    <property type="match status" value="1"/>
</dbReference>
<feature type="transmembrane region" description="Helical" evidence="3">
    <location>
        <begin position="6"/>
        <end position="25"/>
    </location>
</feature>
<evidence type="ECO:0000256" key="3">
    <source>
        <dbReference type="SAM" id="Phobius"/>
    </source>
</evidence>
<dbReference type="Proteomes" id="UP000887104">
    <property type="component" value="Unassembled WGS sequence"/>
</dbReference>
<gene>
    <name evidence="5" type="ORF">TUM4438_33200</name>
</gene>
<dbReference type="NCBIfam" id="TIGR00254">
    <property type="entry name" value="GGDEF"/>
    <property type="match status" value="1"/>
</dbReference>
<dbReference type="InterPro" id="IPR043128">
    <property type="entry name" value="Rev_trsase/Diguanyl_cyclase"/>
</dbReference>
<accession>A0ABQ4PMH6</accession>
<protein>
    <recommendedName>
        <fullName evidence="1">diguanylate cyclase</fullName>
        <ecNumber evidence="1">2.7.7.65</ecNumber>
    </recommendedName>
</protein>
<comment type="caution">
    <text evidence="5">The sequence shown here is derived from an EMBL/GenBank/DDBJ whole genome shotgun (WGS) entry which is preliminary data.</text>
</comment>
<dbReference type="EMBL" id="BPEY01000070">
    <property type="protein sequence ID" value="GIU49486.1"/>
    <property type="molecule type" value="Genomic_DNA"/>
</dbReference>
<reference evidence="5" key="1">
    <citation type="submission" date="2021-05" db="EMBL/GenBank/DDBJ databases">
        <title>Molecular characterization for Shewanella algae harboring chromosomal blaOXA-55-like strains isolated from clinical and environment sample.</title>
        <authorList>
            <person name="Ohama Y."/>
            <person name="Aoki K."/>
            <person name="Harada S."/>
            <person name="Moriya K."/>
            <person name="Ishii Y."/>
            <person name="Tateda K."/>
        </authorList>
    </citation>
    <scope>NUCLEOTIDE SEQUENCE</scope>
    <source>
        <strain evidence="5">JCM 11563</strain>
    </source>
</reference>
<dbReference type="CDD" id="cd01949">
    <property type="entry name" value="GGDEF"/>
    <property type="match status" value="1"/>
</dbReference>
<feature type="transmembrane region" description="Helical" evidence="3">
    <location>
        <begin position="64"/>
        <end position="80"/>
    </location>
</feature>
<keyword evidence="3" id="KW-0812">Transmembrane</keyword>
<feature type="transmembrane region" description="Helical" evidence="3">
    <location>
        <begin position="129"/>
        <end position="149"/>
    </location>
</feature>
<feature type="transmembrane region" description="Helical" evidence="3">
    <location>
        <begin position="441"/>
        <end position="459"/>
    </location>
</feature>
<proteinExistence type="predicted"/>
<organism evidence="5 6">
    <name type="scientific">Shewanella sairae</name>
    <dbReference type="NCBI Taxonomy" id="190310"/>
    <lineage>
        <taxon>Bacteria</taxon>
        <taxon>Pseudomonadati</taxon>
        <taxon>Pseudomonadota</taxon>
        <taxon>Gammaproteobacteria</taxon>
        <taxon>Alteromonadales</taxon>
        <taxon>Shewanellaceae</taxon>
        <taxon>Shewanella</taxon>
    </lineage>
</organism>
<name>A0ABQ4PMH6_9GAMM</name>
<dbReference type="CDD" id="cd12914">
    <property type="entry name" value="PDC1_DGC_like"/>
    <property type="match status" value="1"/>
</dbReference>
<dbReference type="PROSITE" id="PS50887">
    <property type="entry name" value="GGDEF"/>
    <property type="match status" value="1"/>
</dbReference>
<dbReference type="InterPro" id="IPR029787">
    <property type="entry name" value="Nucleotide_cyclase"/>
</dbReference>
<sequence length="720" mass="81302">MLFATVIGLIGLVVNLYPIHLFANIQLVLGNVAYVISAILLGPWYALYTALIAVSGLMLAWDSLHVYILFGVEAIVLGFARRRDIYALYASFGFWLLLGMPLFYLYIYLFTDLPGSHIAFVSLKQGINGLVYASIASLIIILTPSFWHFTSKVKDRQRRTFNNQLTYSFTLVITIALLIAAMMFNNQFIERQQNLLYNNINHSASHLASSTQAYLDFHTQAINNAAQWLSLNKHSIAEEQILLSQLHASYPGFVTMLLADNKANVIAASPASLLSKVSGAQKLNIAERDYFIEAFINQRTYMSPLFVGKGFGNDPIVAVSAPLYYPSEPHKPIGIIEGSLDLNAFKAIDDIDTHSENQSMLLIDEKGRVIYASKNLKLTTLSEFSYSQPNVNYISPFPMLNINQQTDMAPEYVYASVTLENGWKLFILNPFRPIVELVEDMYLATFAILVLSLLITLYVSRIISSRLTLPLENIANKFSTNKNGSGVDYAVDEESPQEIYTLFKRLQQSKRQLIGYQLELEEKVAIRTVELEHANSQLQALAERDSLTGLYNRRYAEDKFREVQDLCQRTDEVIAIALLDLDKFKFINDTYGHHSGDLTLKTVAEQLKTDFKRTSDIVVRYGGEEFLLIMPQCNALKIEQHLESFRERLSQLVIDDREDNHQFNVTTSIGAVLGSGTYSQSLEDWVKLADKNLYQAKHSGRNKLVFTTLVEAKDSPTEPL</sequence>
<dbReference type="InterPro" id="IPR050469">
    <property type="entry name" value="Diguanylate_Cyclase"/>
</dbReference>
<evidence type="ECO:0000256" key="2">
    <source>
        <dbReference type="ARBA" id="ARBA00034247"/>
    </source>
</evidence>
<evidence type="ECO:0000313" key="6">
    <source>
        <dbReference type="Proteomes" id="UP000887104"/>
    </source>
</evidence>